<feature type="disulfide bond" evidence="6">
    <location>
        <begin position="440"/>
        <end position="449"/>
    </location>
</feature>
<keyword evidence="3" id="KW-0677">Repeat</keyword>
<evidence type="ECO:0000256" key="3">
    <source>
        <dbReference type="ARBA" id="ARBA00022737"/>
    </source>
</evidence>
<comment type="caution">
    <text evidence="6">Lacks conserved residue(s) required for the propagation of feature annotation.</text>
</comment>
<dbReference type="InterPro" id="IPR001881">
    <property type="entry name" value="EGF-like_Ca-bd_dom"/>
</dbReference>
<dbReference type="PROSITE" id="PS01186">
    <property type="entry name" value="EGF_2"/>
    <property type="match status" value="2"/>
</dbReference>
<keyword evidence="1 6" id="KW-0245">EGF-like domain</keyword>
<dbReference type="SUPFAM" id="SSF57302">
    <property type="entry name" value="Snake toxin-like"/>
    <property type="match status" value="1"/>
</dbReference>
<dbReference type="PROSITE" id="PS00010">
    <property type="entry name" value="ASX_HYDROXYL"/>
    <property type="match status" value="2"/>
</dbReference>
<evidence type="ECO:0000256" key="6">
    <source>
        <dbReference type="PROSITE-ProRule" id="PRU00076"/>
    </source>
</evidence>
<proteinExistence type="predicted"/>
<evidence type="ECO:0000313" key="9">
    <source>
        <dbReference type="EMBL" id="KAH3813315.1"/>
    </source>
</evidence>
<dbReference type="PROSITE" id="PS50026">
    <property type="entry name" value="EGF_3"/>
    <property type="match status" value="2"/>
</dbReference>
<keyword evidence="2 7" id="KW-0732">Signal</keyword>
<dbReference type="PANTHER" id="PTHR46534">
    <property type="entry name" value="IGGFC_BINDING DOMAIN-CONTAINING PROTEIN"/>
    <property type="match status" value="1"/>
</dbReference>
<feature type="domain" description="EGF-like" evidence="8">
    <location>
        <begin position="414"/>
        <end position="450"/>
    </location>
</feature>
<feature type="signal peptide" evidence="7">
    <location>
        <begin position="1"/>
        <end position="18"/>
    </location>
</feature>
<evidence type="ECO:0000256" key="1">
    <source>
        <dbReference type="ARBA" id="ARBA00022536"/>
    </source>
</evidence>
<feature type="domain" description="EGF-like" evidence="8">
    <location>
        <begin position="452"/>
        <end position="488"/>
    </location>
</feature>
<organism evidence="9 10">
    <name type="scientific">Dreissena polymorpha</name>
    <name type="common">Zebra mussel</name>
    <name type="synonym">Mytilus polymorpha</name>
    <dbReference type="NCBI Taxonomy" id="45954"/>
    <lineage>
        <taxon>Eukaryota</taxon>
        <taxon>Metazoa</taxon>
        <taxon>Spiralia</taxon>
        <taxon>Lophotrochozoa</taxon>
        <taxon>Mollusca</taxon>
        <taxon>Bivalvia</taxon>
        <taxon>Autobranchia</taxon>
        <taxon>Heteroconchia</taxon>
        <taxon>Euheterodonta</taxon>
        <taxon>Imparidentia</taxon>
        <taxon>Neoheterodontei</taxon>
        <taxon>Myida</taxon>
        <taxon>Dreissenoidea</taxon>
        <taxon>Dreissenidae</taxon>
        <taxon>Dreissena</taxon>
    </lineage>
</organism>
<dbReference type="Gene3D" id="2.10.25.10">
    <property type="entry name" value="Laminin"/>
    <property type="match status" value="2"/>
</dbReference>
<reference evidence="9" key="1">
    <citation type="journal article" date="2019" name="bioRxiv">
        <title>The Genome of the Zebra Mussel, Dreissena polymorpha: A Resource for Invasive Species Research.</title>
        <authorList>
            <person name="McCartney M.A."/>
            <person name="Auch B."/>
            <person name="Kono T."/>
            <person name="Mallez S."/>
            <person name="Zhang Y."/>
            <person name="Obille A."/>
            <person name="Becker A."/>
            <person name="Abrahante J.E."/>
            <person name="Garbe J."/>
            <person name="Badalamenti J.P."/>
            <person name="Herman A."/>
            <person name="Mangelson H."/>
            <person name="Liachko I."/>
            <person name="Sullivan S."/>
            <person name="Sone E.D."/>
            <person name="Koren S."/>
            <person name="Silverstein K.A.T."/>
            <person name="Beckman K.B."/>
            <person name="Gohl D.M."/>
        </authorList>
    </citation>
    <scope>NUCLEOTIDE SEQUENCE</scope>
    <source>
        <strain evidence="9">Duluth1</strain>
        <tissue evidence="9">Whole animal</tissue>
    </source>
</reference>
<dbReference type="PROSITE" id="PS01187">
    <property type="entry name" value="EGF_CA"/>
    <property type="match status" value="1"/>
</dbReference>
<sequence length="668" mass="73749">MAHMYWVILASLFACTFALKSTTGREFVTGFLSYDPHCILRLDIASSTNGDVEVYVPYLGINTTYSFNRTFSTTFDDSLQLYGTRIGQNGVYVKSSVDVSVYITTDENSYQHGYSEDTHLCLPIQALDRVYYISSYFPNRGLPSQFMVISPFANTEVNISFPNGTSISKTLNRLDVYQEASLNSDLTGTIVQSSKPVSVVSGVACATVPNADIFCDMIGEQMIPTNAFETNFIIPPILSYQFMVRIFSSQRNNKVCVKDELLENCTIMDSHKWFESVPTLSPLVVTSQEPISVIQYKENQAYMTIIPSIRQFMNAYTFFAPEVSADHIHYISVTIISSASQLLRLDGKLLSDQLVDTAHVAHPFNSYTVLTFRITSGYHVMTSTDTHVVFGLIVFGIGSDAAYGYPAGINFGNYRNECASSPCLHSGTCSDGVNAFTCTCSAGFSGRNCEINMNECASSPCLHGGTCSDGVNAFTCSCLAGYSGRNCEINSNKQLMCYSCEDMSNLELCDTVKQCGDWEVCVVERTHVKYRSGCANSSICSTYYPSSSHCAECCNNDYCNGRGCGDEGLVSRPERGPLCYDCNHVRTIQQCTSITPCDKHQSCSIEEFNWLDHTNFKLGCVDSPCSAIGNGLQRSLPRCKYCCDQDFCNTDCTHHQSIGIIETSAYNE</sequence>
<evidence type="ECO:0000313" key="10">
    <source>
        <dbReference type="Proteomes" id="UP000828390"/>
    </source>
</evidence>
<feature type="disulfide bond" evidence="6">
    <location>
        <begin position="478"/>
        <end position="487"/>
    </location>
</feature>
<dbReference type="SMART" id="SM00179">
    <property type="entry name" value="EGF_CA"/>
    <property type="match status" value="2"/>
</dbReference>
<dbReference type="Pfam" id="PF17517">
    <property type="entry name" value="IgGFc_binding"/>
    <property type="match status" value="1"/>
</dbReference>
<evidence type="ECO:0000256" key="4">
    <source>
        <dbReference type="ARBA" id="ARBA00023157"/>
    </source>
</evidence>
<dbReference type="InterPro" id="IPR045860">
    <property type="entry name" value="Snake_toxin-like_sf"/>
</dbReference>
<dbReference type="GO" id="GO:0005509">
    <property type="term" value="F:calcium ion binding"/>
    <property type="evidence" value="ECO:0007669"/>
    <property type="project" value="InterPro"/>
</dbReference>
<evidence type="ECO:0000256" key="7">
    <source>
        <dbReference type="SAM" id="SignalP"/>
    </source>
</evidence>
<protein>
    <recommendedName>
        <fullName evidence="8">EGF-like domain-containing protein</fullName>
    </recommendedName>
</protein>
<name>A0A9D4GE60_DREPO</name>
<evidence type="ECO:0000259" key="8">
    <source>
        <dbReference type="PROSITE" id="PS50026"/>
    </source>
</evidence>
<dbReference type="InterPro" id="IPR000742">
    <property type="entry name" value="EGF"/>
</dbReference>
<dbReference type="SUPFAM" id="SSF57196">
    <property type="entry name" value="EGF/Laminin"/>
    <property type="match status" value="2"/>
</dbReference>
<dbReference type="InterPro" id="IPR000152">
    <property type="entry name" value="EGF-type_Asp/Asn_hydroxyl_site"/>
</dbReference>
<comment type="caution">
    <text evidence="9">The sequence shown here is derived from an EMBL/GenBank/DDBJ whole genome shotgun (WGS) entry which is preliminary data.</text>
</comment>
<dbReference type="InterPro" id="IPR018097">
    <property type="entry name" value="EGF_Ca-bd_CS"/>
</dbReference>
<dbReference type="CDD" id="cd00054">
    <property type="entry name" value="EGF_CA"/>
    <property type="match status" value="2"/>
</dbReference>
<accession>A0A9D4GE60</accession>
<keyword evidence="10" id="KW-1185">Reference proteome</keyword>
<dbReference type="PRINTS" id="PR00010">
    <property type="entry name" value="EGFBLOOD"/>
</dbReference>
<dbReference type="Proteomes" id="UP000828390">
    <property type="component" value="Unassembled WGS sequence"/>
</dbReference>
<keyword evidence="4 6" id="KW-1015">Disulfide bond</keyword>
<evidence type="ECO:0000256" key="5">
    <source>
        <dbReference type="ARBA" id="ARBA00023180"/>
    </source>
</evidence>
<feature type="chain" id="PRO_5039173393" description="EGF-like domain-containing protein" evidence="7">
    <location>
        <begin position="19"/>
        <end position="668"/>
    </location>
</feature>
<dbReference type="PROSITE" id="PS00022">
    <property type="entry name" value="EGF_1"/>
    <property type="match status" value="2"/>
</dbReference>
<dbReference type="InterPro" id="IPR035234">
    <property type="entry name" value="IgGFc-bd_N"/>
</dbReference>
<dbReference type="EMBL" id="JAIWYP010000006">
    <property type="protein sequence ID" value="KAH3813315.1"/>
    <property type="molecule type" value="Genomic_DNA"/>
</dbReference>
<dbReference type="SMART" id="SM00181">
    <property type="entry name" value="EGF"/>
    <property type="match status" value="2"/>
</dbReference>
<dbReference type="Pfam" id="PF00008">
    <property type="entry name" value="EGF"/>
    <property type="match status" value="2"/>
</dbReference>
<evidence type="ECO:0000256" key="2">
    <source>
        <dbReference type="ARBA" id="ARBA00022729"/>
    </source>
</evidence>
<gene>
    <name evidence="9" type="ORF">DPMN_141770</name>
</gene>
<dbReference type="AlphaFoldDB" id="A0A9D4GE60"/>
<reference evidence="9" key="2">
    <citation type="submission" date="2020-11" db="EMBL/GenBank/DDBJ databases">
        <authorList>
            <person name="McCartney M.A."/>
            <person name="Auch B."/>
            <person name="Kono T."/>
            <person name="Mallez S."/>
            <person name="Becker A."/>
            <person name="Gohl D.M."/>
            <person name="Silverstein K.A.T."/>
            <person name="Koren S."/>
            <person name="Bechman K.B."/>
            <person name="Herman A."/>
            <person name="Abrahante J.E."/>
            <person name="Garbe J."/>
        </authorList>
    </citation>
    <scope>NUCLEOTIDE SEQUENCE</scope>
    <source>
        <strain evidence="9">Duluth1</strain>
        <tissue evidence="9">Whole animal</tissue>
    </source>
</reference>
<dbReference type="FunFam" id="2.10.25.10:FF:000122">
    <property type="entry name" value="Protein crumbs homolog 2"/>
    <property type="match status" value="2"/>
</dbReference>
<dbReference type="PANTHER" id="PTHR46534:SF1">
    <property type="entry name" value="IGGFC-BINDING PROTEIN N-TERMINAL DOMAIN-CONTAINING PROTEIN"/>
    <property type="match status" value="1"/>
</dbReference>
<keyword evidence="5" id="KW-0325">Glycoprotein</keyword>